<comment type="caution">
    <text evidence="1">The sequence shown here is derived from an EMBL/GenBank/DDBJ whole genome shotgun (WGS) entry which is preliminary data.</text>
</comment>
<evidence type="ECO:0000313" key="1">
    <source>
        <dbReference type="EMBL" id="KAI0062726.1"/>
    </source>
</evidence>
<name>A0ACB8T3J9_9AGAM</name>
<reference evidence="1" key="1">
    <citation type="submission" date="2021-03" db="EMBL/GenBank/DDBJ databases">
        <authorList>
            <consortium name="DOE Joint Genome Institute"/>
            <person name="Ahrendt S."/>
            <person name="Looney B.P."/>
            <person name="Miyauchi S."/>
            <person name="Morin E."/>
            <person name="Drula E."/>
            <person name="Courty P.E."/>
            <person name="Chicoki N."/>
            <person name="Fauchery L."/>
            <person name="Kohler A."/>
            <person name="Kuo A."/>
            <person name="Labutti K."/>
            <person name="Pangilinan J."/>
            <person name="Lipzen A."/>
            <person name="Riley R."/>
            <person name="Andreopoulos W."/>
            <person name="He G."/>
            <person name="Johnson J."/>
            <person name="Barry K.W."/>
            <person name="Grigoriev I.V."/>
            <person name="Nagy L."/>
            <person name="Hibbett D."/>
            <person name="Henrissat B."/>
            <person name="Matheny P.B."/>
            <person name="Labbe J."/>
            <person name="Martin F."/>
        </authorList>
    </citation>
    <scope>NUCLEOTIDE SEQUENCE</scope>
    <source>
        <strain evidence="1">HHB10654</strain>
    </source>
</reference>
<proteinExistence type="predicted"/>
<keyword evidence="2" id="KW-1185">Reference proteome</keyword>
<reference evidence="1" key="2">
    <citation type="journal article" date="2022" name="New Phytol.">
        <title>Evolutionary transition to the ectomycorrhizal habit in the genomes of a hyperdiverse lineage of mushroom-forming fungi.</title>
        <authorList>
            <person name="Looney B."/>
            <person name="Miyauchi S."/>
            <person name="Morin E."/>
            <person name="Drula E."/>
            <person name="Courty P.E."/>
            <person name="Kohler A."/>
            <person name="Kuo A."/>
            <person name="LaButti K."/>
            <person name="Pangilinan J."/>
            <person name="Lipzen A."/>
            <person name="Riley R."/>
            <person name="Andreopoulos W."/>
            <person name="He G."/>
            <person name="Johnson J."/>
            <person name="Nolan M."/>
            <person name="Tritt A."/>
            <person name="Barry K.W."/>
            <person name="Grigoriev I.V."/>
            <person name="Nagy L.G."/>
            <person name="Hibbett D."/>
            <person name="Henrissat B."/>
            <person name="Matheny P.B."/>
            <person name="Labbe J."/>
            <person name="Martin F.M."/>
        </authorList>
    </citation>
    <scope>NUCLEOTIDE SEQUENCE</scope>
    <source>
        <strain evidence="1">HHB10654</strain>
    </source>
</reference>
<evidence type="ECO:0000313" key="2">
    <source>
        <dbReference type="Proteomes" id="UP000814140"/>
    </source>
</evidence>
<accession>A0ACB8T3J9</accession>
<gene>
    <name evidence="1" type="ORF">BV25DRAFT_610080</name>
</gene>
<organism evidence="1 2">
    <name type="scientific">Artomyces pyxidatus</name>
    <dbReference type="NCBI Taxonomy" id="48021"/>
    <lineage>
        <taxon>Eukaryota</taxon>
        <taxon>Fungi</taxon>
        <taxon>Dikarya</taxon>
        <taxon>Basidiomycota</taxon>
        <taxon>Agaricomycotina</taxon>
        <taxon>Agaricomycetes</taxon>
        <taxon>Russulales</taxon>
        <taxon>Auriscalpiaceae</taxon>
        <taxon>Artomyces</taxon>
    </lineage>
</organism>
<protein>
    <submittedName>
        <fullName evidence="1">Uncharacterized protein</fullName>
    </submittedName>
</protein>
<dbReference type="Proteomes" id="UP000814140">
    <property type="component" value="Unassembled WGS sequence"/>
</dbReference>
<dbReference type="EMBL" id="MU277206">
    <property type="protein sequence ID" value="KAI0062726.1"/>
    <property type="molecule type" value="Genomic_DNA"/>
</dbReference>
<sequence>MVVDSSSLVRSLRSLIDRYIDRSCAGVGNLNAGVARCGGGASVPRVFENCDVSTRGGVMFWPRHCSNLARDGIGCLDDLCVASVQRGSRGVLLYQARRDATVKPSEASQAMQASTLAIARRGRRALGAGALAEMIAGGAGTRGRGGVGVPGAERQRVRRAVGLWTGTPKACGGRGPKMWGKGIM</sequence>